<reference evidence="12 13" key="1">
    <citation type="submission" date="2017-05" db="EMBL/GenBank/DDBJ databases">
        <title>Vagococcus spp. assemblies.</title>
        <authorList>
            <person name="Gulvik C.A."/>
        </authorList>
    </citation>
    <scope>NUCLEOTIDE SEQUENCE [LARGE SCALE GENOMIC DNA]</scope>
    <source>
        <strain evidence="12 13">SS1714</strain>
    </source>
</reference>
<evidence type="ECO:0000256" key="8">
    <source>
        <dbReference type="ARBA" id="ARBA00023315"/>
    </source>
</evidence>
<dbReference type="AlphaFoldDB" id="A0A430B5A3"/>
<protein>
    <recommendedName>
        <fullName evidence="5 10">Chloramphenicol acetyltransferase</fullName>
        <ecNumber evidence="4 10">2.3.1.28</ecNumber>
    </recommendedName>
</protein>
<dbReference type="Proteomes" id="UP000288028">
    <property type="component" value="Unassembled WGS sequence"/>
</dbReference>
<dbReference type="OrthoDB" id="9801766at2"/>
<evidence type="ECO:0000256" key="11">
    <source>
        <dbReference type="RuleBase" id="RU004156"/>
    </source>
</evidence>
<dbReference type="EMBL" id="NGKB01000005">
    <property type="protein sequence ID" value="RSU15478.1"/>
    <property type="molecule type" value="Genomic_DNA"/>
</dbReference>
<evidence type="ECO:0000313" key="13">
    <source>
        <dbReference type="Proteomes" id="UP000288028"/>
    </source>
</evidence>
<keyword evidence="13" id="KW-1185">Reference proteome</keyword>
<evidence type="ECO:0000256" key="4">
    <source>
        <dbReference type="ARBA" id="ARBA00013235"/>
    </source>
</evidence>
<dbReference type="InterPro" id="IPR001707">
    <property type="entry name" value="Cmp_AcTrfase"/>
</dbReference>
<dbReference type="GO" id="GO:0008811">
    <property type="term" value="F:chloramphenicol O-acetyltransferase activity"/>
    <property type="evidence" value="ECO:0007669"/>
    <property type="project" value="UniProtKB-EC"/>
</dbReference>
<dbReference type="InterPro" id="IPR018372">
    <property type="entry name" value="Chloramphenicol_AcTrfase_AS"/>
</dbReference>
<evidence type="ECO:0000256" key="5">
    <source>
        <dbReference type="ARBA" id="ARBA00020291"/>
    </source>
</evidence>
<evidence type="ECO:0000256" key="6">
    <source>
        <dbReference type="ARBA" id="ARBA00022679"/>
    </source>
</evidence>
<comment type="function">
    <text evidence="1 10">This enzyme is an effector of chloramphenicol resistance in bacteria.</text>
</comment>
<evidence type="ECO:0000256" key="10">
    <source>
        <dbReference type="RuleBase" id="RU000503"/>
    </source>
</evidence>
<dbReference type="InterPro" id="IPR023213">
    <property type="entry name" value="CAT-like_dom_sf"/>
</dbReference>
<evidence type="ECO:0000256" key="7">
    <source>
        <dbReference type="ARBA" id="ARBA00023251"/>
    </source>
</evidence>
<dbReference type="SMART" id="SM01059">
    <property type="entry name" value="CAT"/>
    <property type="match status" value="1"/>
</dbReference>
<dbReference type="Gene3D" id="3.30.559.10">
    <property type="entry name" value="Chloramphenicol acetyltransferase-like domain"/>
    <property type="match status" value="1"/>
</dbReference>
<dbReference type="SUPFAM" id="SSF52777">
    <property type="entry name" value="CoA-dependent acyltransferases"/>
    <property type="match status" value="1"/>
</dbReference>
<dbReference type="PANTHER" id="PTHR38474:SF2">
    <property type="entry name" value="CHLORAMPHENICOL ACETYLTRANSFERASE"/>
    <property type="match status" value="1"/>
</dbReference>
<dbReference type="PROSITE" id="PS00100">
    <property type="entry name" value="CAT"/>
    <property type="match status" value="1"/>
</dbReference>
<accession>A0A430B5A3</accession>
<sequence>MTFNQINRQTWKRNKYFENYMASQTSFSMTVDIDITDLYEFLKEHHYKLYPALIFMTTKVVNNHIEFRTTFNSDNKLGYWSKMEPSYTIFDSASKEFYVRWLDECDSFKEFHKCYLEKQKIPYEKNSFSEEDMPENCFAISMIPWQSFTGFNLNINNNTNYLLPITTFGKYYMREDTRWLPVSIQVHHAVCDGYHASLFIEELQQLANNPQHLK</sequence>
<dbReference type="GO" id="GO:0046677">
    <property type="term" value="P:response to antibiotic"/>
    <property type="evidence" value="ECO:0007669"/>
    <property type="project" value="UniProtKB-KW"/>
</dbReference>
<dbReference type="GeneID" id="95580810"/>
<dbReference type="EC" id="2.3.1.28" evidence="4 10"/>
<evidence type="ECO:0000256" key="2">
    <source>
        <dbReference type="ARBA" id="ARBA00010571"/>
    </source>
</evidence>
<organism evidence="12 13">
    <name type="scientific">Vagococcus carniphilus</name>
    <dbReference type="NCBI Taxonomy" id="218144"/>
    <lineage>
        <taxon>Bacteria</taxon>
        <taxon>Bacillati</taxon>
        <taxon>Bacillota</taxon>
        <taxon>Bacilli</taxon>
        <taxon>Lactobacillales</taxon>
        <taxon>Enterococcaceae</taxon>
        <taxon>Vagococcus</taxon>
    </lineage>
</organism>
<comment type="subunit">
    <text evidence="3">Homotrimer.</text>
</comment>
<keyword evidence="8 10" id="KW-0012">Acyltransferase</keyword>
<feature type="active site" description="Proton acceptor" evidence="9">
    <location>
        <position position="188"/>
    </location>
</feature>
<dbReference type="PIRSF" id="PIRSF000440">
    <property type="entry name" value="CAT"/>
    <property type="match status" value="1"/>
</dbReference>
<evidence type="ECO:0000256" key="3">
    <source>
        <dbReference type="ARBA" id="ARBA00011233"/>
    </source>
</evidence>
<name>A0A430B5A3_9ENTE</name>
<evidence type="ECO:0000313" key="12">
    <source>
        <dbReference type="EMBL" id="RSU15478.1"/>
    </source>
</evidence>
<dbReference type="Pfam" id="PF00302">
    <property type="entry name" value="CAT"/>
    <property type="match status" value="1"/>
</dbReference>
<comment type="catalytic activity">
    <reaction evidence="10">
        <text>chloramphenicol + acetyl-CoA = chloramphenicol 3-acetate + CoA</text>
        <dbReference type="Rhea" id="RHEA:18421"/>
        <dbReference type="ChEBI" id="CHEBI:16730"/>
        <dbReference type="ChEBI" id="CHEBI:17698"/>
        <dbReference type="ChEBI" id="CHEBI:57287"/>
        <dbReference type="ChEBI" id="CHEBI:57288"/>
        <dbReference type="EC" id="2.3.1.28"/>
    </reaction>
</comment>
<gene>
    <name evidence="12" type="ORF">CBF28_07050</name>
</gene>
<proteinExistence type="inferred from homology"/>
<dbReference type="RefSeq" id="WP_126793399.1">
    <property type="nucleotide sequence ID" value="NZ_CP060720.1"/>
</dbReference>
<evidence type="ECO:0000256" key="1">
    <source>
        <dbReference type="ARBA" id="ARBA00002150"/>
    </source>
</evidence>
<dbReference type="PANTHER" id="PTHR38474">
    <property type="entry name" value="SLR0299 PROTEIN"/>
    <property type="match status" value="1"/>
</dbReference>
<evidence type="ECO:0000256" key="9">
    <source>
        <dbReference type="PIRSR" id="PIRSR000440-1"/>
    </source>
</evidence>
<comment type="similarity">
    <text evidence="2 11">Belongs to the chloramphenicol acetyltransferase family.</text>
</comment>
<comment type="caution">
    <text evidence="12">The sequence shown here is derived from an EMBL/GenBank/DDBJ whole genome shotgun (WGS) entry which is preliminary data.</text>
</comment>
<keyword evidence="7 10" id="KW-0046">Antibiotic resistance</keyword>
<keyword evidence="6 10" id="KW-0808">Transferase</keyword>